<gene>
    <name evidence="1" type="ORF">N1F79_02360</name>
</gene>
<proteinExistence type="predicted"/>
<protein>
    <submittedName>
        <fullName evidence="1">Uncharacterized protein</fullName>
    </submittedName>
</protein>
<evidence type="ECO:0000313" key="2">
    <source>
        <dbReference type="Proteomes" id="UP001337305"/>
    </source>
</evidence>
<dbReference type="EMBL" id="JAODOP010000001">
    <property type="protein sequence ID" value="MEF3831961.1"/>
    <property type="molecule type" value="Genomic_DNA"/>
</dbReference>
<comment type="caution">
    <text evidence="1">The sequence shown here is derived from an EMBL/GenBank/DDBJ whole genome shotgun (WGS) entry which is preliminary data.</text>
</comment>
<reference evidence="1 2" key="1">
    <citation type="submission" date="2022-09" db="EMBL/GenBank/DDBJ databases">
        <title>Genome sequencing of Flavivirga sp. MEBiC05379.</title>
        <authorList>
            <person name="Oh H.-M."/>
            <person name="Kwon K.K."/>
            <person name="Park M.J."/>
            <person name="Yang S.-H."/>
        </authorList>
    </citation>
    <scope>NUCLEOTIDE SEQUENCE [LARGE SCALE GENOMIC DNA]</scope>
    <source>
        <strain evidence="1 2">MEBiC05379</strain>
    </source>
</reference>
<keyword evidence="2" id="KW-1185">Reference proteome</keyword>
<name>A0ABU7XNI5_9FLAO</name>
<accession>A0ABU7XNI5</accession>
<sequence>MFTQQNIKDTILKLEQKYPVDTWEVNGIDVWPYIRIKLYIHMLVLMNEKLLTEDKKAYEKDKKGNRFITYFRKIIFLLEAQLNLIFFYSKLKQKKLIFYGSHIHRVFQNGKYFNRFYDSMIDFHNIQNDVYTIEYQKIQKPNYNEKAIIPLNKYLDYYKFVKKIIYKLKQQKPKVSLELYNGFYAELSEYNLKFENLRLTQSELIKWSSKVNISKGFFEKLYKKIKPQKVIFLGYYGLDDLYAALIVANNFKIKTIDFQHGPQTNIHLAFSSWNKIPKNGFNTMPTEFWNWDEASKNNIDSWASKSTDVSAKVVGQPYLAYWLQKKQKKESKDNYIIYSLQTYPFTIKDMLTPKIVSLIKNLEYQWVLRLHPRNNLNINELESFIKANKIENKVIIQDAYTTPLPESITSSLLHITNYSGCLIEAYQLGVPTILINEVGNEMFSQYVDNKLAYYLNQNERDFELKVEDLINDLKTIDFKSSYLQVFNPLS</sequence>
<organism evidence="1 2">
    <name type="scientific">Flavivirga spongiicola</name>
    <dbReference type="NCBI Taxonomy" id="421621"/>
    <lineage>
        <taxon>Bacteria</taxon>
        <taxon>Pseudomonadati</taxon>
        <taxon>Bacteroidota</taxon>
        <taxon>Flavobacteriia</taxon>
        <taxon>Flavobacteriales</taxon>
        <taxon>Flavobacteriaceae</taxon>
        <taxon>Flavivirga</taxon>
    </lineage>
</organism>
<dbReference type="Proteomes" id="UP001337305">
    <property type="component" value="Unassembled WGS sequence"/>
</dbReference>
<dbReference type="RefSeq" id="WP_303308957.1">
    <property type="nucleotide sequence ID" value="NZ_JAODOP010000001.1"/>
</dbReference>
<evidence type="ECO:0000313" key="1">
    <source>
        <dbReference type="EMBL" id="MEF3831961.1"/>
    </source>
</evidence>
<dbReference type="SUPFAM" id="SSF53756">
    <property type="entry name" value="UDP-Glycosyltransferase/glycogen phosphorylase"/>
    <property type="match status" value="1"/>
</dbReference>